<protein>
    <submittedName>
        <fullName evidence="11">Uncharacterized protein</fullName>
    </submittedName>
</protein>
<comment type="caution">
    <text evidence="6">Lacks conserved residue(s) required for the propagation of feature annotation.</text>
</comment>
<feature type="compositionally biased region" description="Polar residues" evidence="8">
    <location>
        <begin position="642"/>
        <end position="664"/>
    </location>
</feature>
<evidence type="ECO:0000256" key="2">
    <source>
        <dbReference type="ARBA" id="ARBA00023015"/>
    </source>
</evidence>
<dbReference type="Pfam" id="PF16059">
    <property type="entry name" value="MGA_dom"/>
    <property type="match status" value="1"/>
</dbReference>
<dbReference type="InterPro" id="IPR046360">
    <property type="entry name" value="T-box_DNA-bd"/>
</dbReference>
<feature type="region of interest" description="Disordered" evidence="8">
    <location>
        <begin position="626"/>
        <end position="703"/>
    </location>
</feature>
<dbReference type="GO" id="GO:0005634">
    <property type="term" value="C:nucleus"/>
    <property type="evidence" value="ECO:0007669"/>
    <property type="project" value="UniProtKB-SubCell"/>
</dbReference>
<feature type="compositionally biased region" description="Basic and acidic residues" evidence="8">
    <location>
        <begin position="888"/>
        <end position="901"/>
    </location>
</feature>
<evidence type="ECO:0000256" key="5">
    <source>
        <dbReference type="ARBA" id="ARBA00023242"/>
    </source>
</evidence>
<reference evidence="11 12" key="2">
    <citation type="submission" date="2017-04" db="EMBL/GenBank/DDBJ databases">
        <title>CpG methylation of centromeres and impact of large insertions on vertebrate speciation.</title>
        <authorList>
            <person name="Ichikawa K."/>
            <person name="Yoshimura J."/>
            <person name="Morishita S."/>
        </authorList>
    </citation>
    <scope>NUCLEOTIDE SEQUENCE</scope>
    <source>
        <strain evidence="11 12">HSOK</strain>
    </source>
</reference>
<dbReference type="CDD" id="cd20195">
    <property type="entry name" value="T-box_MGA-like"/>
    <property type="match status" value="1"/>
</dbReference>
<feature type="compositionally biased region" description="Low complexity" evidence="8">
    <location>
        <begin position="2042"/>
        <end position="2054"/>
    </location>
</feature>
<proteinExistence type="predicted"/>
<feature type="region of interest" description="Disordered" evidence="8">
    <location>
        <begin position="932"/>
        <end position="956"/>
    </location>
</feature>
<feature type="region of interest" description="Disordered" evidence="8">
    <location>
        <begin position="434"/>
        <end position="500"/>
    </location>
</feature>
<feature type="compositionally biased region" description="Acidic residues" evidence="8">
    <location>
        <begin position="2189"/>
        <end position="2203"/>
    </location>
</feature>
<accession>A0A3P9JS52</accession>
<feature type="compositionally biased region" description="Basic residues" evidence="8">
    <location>
        <begin position="878"/>
        <end position="887"/>
    </location>
</feature>
<feature type="region of interest" description="Disordered" evidence="8">
    <location>
        <begin position="326"/>
        <end position="367"/>
    </location>
</feature>
<dbReference type="SUPFAM" id="SSF49417">
    <property type="entry name" value="p53-like transcription factors"/>
    <property type="match status" value="1"/>
</dbReference>
<feature type="coiled-coil region" evidence="7">
    <location>
        <begin position="2249"/>
        <end position="2276"/>
    </location>
</feature>
<feature type="compositionally biased region" description="Basic and acidic residues" evidence="8">
    <location>
        <begin position="1748"/>
        <end position="1787"/>
    </location>
</feature>
<dbReference type="InterPro" id="IPR032060">
    <property type="entry name" value="MGA_dom"/>
</dbReference>
<dbReference type="Pfam" id="PF00010">
    <property type="entry name" value="HLH"/>
    <property type="match status" value="1"/>
</dbReference>
<dbReference type="GO" id="GO:0045893">
    <property type="term" value="P:positive regulation of DNA-templated transcription"/>
    <property type="evidence" value="ECO:0007669"/>
    <property type="project" value="InterPro"/>
</dbReference>
<dbReference type="InterPro" id="IPR008967">
    <property type="entry name" value="p53-like_TF_DNA-bd_sf"/>
</dbReference>
<reference key="1">
    <citation type="journal article" date="2007" name="Nature">
        <title>The medaka draft genome and insights into vertebrate genome evolution.</title>
        <authorList>
            <person name="Kasahara M."/>
            <person name="Naruse K."/>
            <person name="Sasaki S."/>
            <person name="Nakatani Y."/>
            <person name="Qu W."/>
            <person name="Ahsan B."/>
            <person name="Yamada T."/>
            <person name="Nagayasu Y."/>
            <person name="Doi K."/>
            <person name="Kasai Y."/>
            <person name="Jindo T."/>
            <person name="Kobayashi D."/>
            <person name="Shimada A."/>
            <person name="Toyoda A."/>
            <person name="Kuroki Y."/>
            <person name="Fujiyama A."/>
            <person name="Sasaki T."/>
            <person name="Shimizu A."/>
            <person name="Asakawa S."/>
            <person name="Shimizu N."/>
            <person name="Hashimoto S."/>
            <person name="Yang J."/>
            <person name="Lee Y."/>
            <person name="Matsushima K."/>
            <person name="Sugano S."/>
            <person name="Sakaizumi M."/>
            <person name="Narita T."/>
            <person name="Ohishi K."/>
            <person name="Haga S."/>
            <person name="Ohta F."/>
            <person name="Nomoto H."/>
            <person name="Nogata K."/>
            <person name="Morishita T."/>
            <person name="Endo T."/>
            <person name="Shin-I T."/>
            <person name="Takeda H."/>
            <person name="Morishita S."/>
            <person name="Kohara Y."/>
        </authorList>
    </citation>
    <scope>NUCLEOTIDE SEQUENCE [LARGE SCALE GENOMIC DNA]</scope>
    <source>
        <strain>Hd-rR</strain>
    </source>
</reference>
<feature type="compositionally biased region" description="Basic and acidic residues" evidence="8">
    <location>
        <begin position="1728"/>
        <end position="1742"/>
    </location>
</feature>
<evidence type="ECO:0000256" key="8">
    <source>
        <dbReference type="SAM" id="MobiDB-lite"/>
    </source>
</evidence>
<dbReference type="InterPro" id="IPR001699">
    <property type="entry name" value="TF_T-box"/>
</dbReference>
<feature type="region of interest" description="Disordered" evidence="8">
    <location>
        <begin position="2034"/>
        <end position="2061"/>
    </location>
</feature>
<dbReference type="InterPro" id="IPR036638">
    <property type="entry name" value="HLH_DNA-bd_sf"/>
</dbReference>
<dbReference type="SMART" id="SM00425">
    <property type="entry name" value="TBOX"/>
    <property type="match status" value="1"/>
</dbReference>
<keyword evidence="3 6" id="KW-0238">DNA-binding</keyword>
<feature type="region of interest" description="Disordered" evidence="8">
    <location>
        <begin position="1915"/>
        <end position="1945"/>
    </location>
</feature>
<feature type="region of interest" description="Disordered" evidence="8">
    <location>
        <begin position="1172"/>
        <end position="1301"/>
    </location>
</feature>
<evidence type="ECO:0000256" key="7">
    <source>
        <dbReference type="SAM" id="Coils"/>
    </source>
</evidence>
<dbReference type="Gene3D" id="4.10.280.10">
    <property type="entry name" value="Helix-loop-helix DNA-binding domain"/>
    <property type="match status" value="1"/>
</dbReference>
<dbReference type="PANTHER" id="PTHR11267">
    <property type="entry name" value="T-BOX PROTEIN-RELATED"/>
    <property type="match status" value="1"/>
</dbReference>
<dbReference type="InterPro" id="IPR018186">
    <property type="entry name" value="TF_T-box_CS"/>
</dbReference>
<feature type="compositionally biased region" description="Pro residues" evidence="8">
    <location>
        <begin position="1917"/>
        <end position="1934"/>
    </location>
</feature>
<feature type="compositionally biased region" description="Polar residues" evidence="8">
    <location>
        <begin position="2314"/>
        <end position="2324"/>
    </location>
</feature>
<dbReference type="PROSITE" id="PS50888">
    <property type="entry name" value="BHLH"/>
    <property type="match status" value="1"/>
</dbReference>
<feature type="region of interest" description="Disordered" evidence="8">
    <location>
        <begin position="515"/>
        <end position="605"/>
    </location>
</feature>
<evidence type="ECO:0000259" key="10">
    <source>
        <dbReference type="PROSITE" id="PS50888"/>
    </source>
</evidence>
<keyword evidence="5 6" id="KW-0539">Nucleus</keyword>
<dbReference type="Pfam" id="PF00907">
    <property type="entry name" value="T-box"/>
    <property type="match status" value="1"/>
</dbReference>
<dbReference type="GO" id="GO:0003700">
    <property type="term" value="F:DNA-binding transcription factor activity"/>
    <property type="evidence" value="ECO:0007669"/>
    <property type="project" value="InterPro"/>
</dbReference>
<feature type="compositionally biased region" description="Pro residues" evidence="8">
    <location>
        <begin position="1231"/>
        <end position="1244"/>
    </location>
</feature>
<dbReference type="PANTHER" id="PTHR11267:SF32">
    <property type="entry name" value="MAX GENE-ASSOCIATED PROTEIN"/>
    <property type="match status" value="1"/>
</dbReference>
<feature type="region of interest" description="Disordered" evidence="8">
    <location>
        <begin position="2183"/>
        <end position="2222"/>
    </location>
</feature>
<feature type="region of interest" description="Disordered" evidence="8">
    <location>
        <begin position="1627"/>
        <end position="1710"/>
    </location>
</feature>
<sequence length="2353" mass="260059">MASSKIQKGMVFLKGEATALAAEPAADHPAAPLRPVKRTKQWTDQSTFASSEEPELWDAHYRNVSKESIVEMDGQKHPSSLNTHAGHLSADSTCKRVRVTLDNNSMWKDFFSCGTEMILTKQGNRMFPYCRFRITGLQPLKNYCLLMDIYPLDGSQHKWNGNSWQVCRKAERHIKSKPFVHPESLATGEHWMRSPVSFYRLKLTNSISDQEENIILHPMHRYLPRLHVVQTDRAPEDVRLNGPNVLTFTFPQTEFMAVTAYQNPQLAQLKVNYNPFAKGLKEEGSNSWSLKVKSNSSKVLNTERGNAITEQHPMKKSLKSLLANHKPRCPKTVNPKPIDPPAVQRNATTHRDQSGAKVTGESPRSRPAQKLFSELIREAHVSLQRCNMDNLVTGQSTSSGAAQTRTHTTIRRGVGGQGVRQRDRLSVKALQRKTEAFEKRRKTRDEKHFLNSSSHKDNARTKASNCGTSPIGSQNSCESVDLQCNSDTPETTRHPKRPARLPLPALALFLKQHSTKLKKTTSKPDSSPAEPLTGSRGSAGVSELTVPELITESCRPSGADVQLERMRSPERAGETYQKPSIPSSDSSFSGADPEQPKPNCSSDLAYENSSSELLIPDVASVLTTSSFRTPTSTPSTCATSSLIPNTVLPSQNSPTTSAESSTLPPDSHPPKTESSLPDPECSSFDFEPLSPASSPEPLPPLPASLALELDSASSEAPFPPGASDDLLPNRSSVFKWHTVLPSSEPYVETPFATFQPAVGSGTALLPCQAEPQGLNSSPSMPSSGPPPSFQDCEQLLPFPAELSPLALQLPLSPTFSLDGDRLSPTPSLTDLVHFFSVDEDAGIGTTFPNSEPAVPMSLPLTAEPPESLLPAPPDSVQKGRRKKKRKGKLDEMNEDQKIEDYSRLQPNLEEVEEQLFISFTSKEALKLHIPDVPDMPPHHSETTPESHDAAEEREERSEVVCHDNQCHLKENPCEAPVEALQEKISAYQQTLLRDLKLMKHRQVIHPVLQEVGLKMSLLDPALSIDLQYLGVRLPIPPPGVSLESVTQNLPSSRDVPAGFMSRTGKTTDVTQIKGWREKFSTAEVAPSPASCKPEAGPSPDLQKKNLSAFCSDMLDEYLEIEGKLIDERAASFTQPPQEPPVFELPARSPSYVRTLDHILKVQTAGSPASDLVSGFIPPSKRPRLKETKKTKMVNRKRIGLKQNKPRPPLSAAVRSKLNSAAPTQPILQTWEPPPQSTQPSVPPPLKKKRKLKPRASSQTLSPAEPVAPLSPISKDLAPLESDSELGPTSSPSKDVVRKPSRAVTTRALLRQRDLEDIVVQEGRYRTSITEERAAIALSSLFTLTGFVRENPTAPIQLPQRPKPSCLNEFCRLGCICASLTRTARVSHCGRFACMFGCSCIKQKMVLLKNLENSDSSPSTLHGGIKKKKRKRKRRMKMAYVLKDSESVFQPAERVQNLWKKGEGDVDSEPVYAPSMSTSLCKDSRPVRRRYRSSCARIRVYNRKQKTVDDENVSRNNSAQLKFFMKGSQTVRMKSAAHRRRDGSSPTQPSESSEAEPAPKPSKRLFLHTACHWSSEADQNFVLKKLSKAVAQDELNQPFWVRKYFISPMDRTVQGSGADQCIHYRVRITTPKRERKKRAEPAKPRKNPSQKKREVTQEEPAKIYQTEVKAEPVEDQNKAKGAEHPEDRHRKMKGRPERHRQELPDDWQTMGAGHLQGLRAEMEAETAEDFYREEARPVEDTQKQTEPPEDWHKEGAGHMEDLKEEAQGPKEEEPLKNCPKEGVGHEKDWEEEEDEDTEEEEEDFPGFYDSGEENSEGQRTGFMPFPFPAERSTAGFLSASLRQPGGKDQLVQVNGKDFNLAKIELGRMGALHPANRLAAYLTGRTASTQQRKAFLLRCRRPQDSVLSASSLLAAATVAPPPSTSQPPAPADPPANPQLKKDMKVTPTSPKAPQVLLLQVPGPRKAVALSVKAPQAPGSSPNQQRMILQPVPSLPGIKYFRKPDGKLVQLVPVCHLKAISPKPPAQGVAPLITSAFISDPKTPGPSSSQPSSSSSPFAAPLNQKPNFLSSQRVIKIPVSSFTKDSVVVTMKAAPPAPPAPTNPNSFKPSPGQEVQRGVPTTPVALVPDGVQHQAAVGTCGPSAPPAESVSPQQELARHPSDLDIVCVDADTGVYSRKRPQVEFVDLVSSSDTDDSSDLEESDSEDDKPGALQRHRHNQQERERRVQMRQMFCALRTEVGTTQDKLSRIGTLKRAREEIQELRNAETILRRKKTRLKRRRDQFLSILVPSAEDHSDLSLKEDLKNKSIHLSPDGKESPQSTRATSSRVRTLTPPIHLCVRVCLTGVSVFCLLGQSW</sequence>
<organism evidence="11 12">
    <name type="scientific">Oryzias latipes</name>
    <name type="common">Japanese rice fish</name>
    <name type="synonym">Japanese killifish</name>
    <dbReference type="NCBI Taxonomy" id="8090"/>
    <lineage>
        <taxon>Eukaryota</taxon>
        <taxon>Metazoa</taxon>
        <taxon>Chordata</taxon>
        <taxon>Craniata</taxon>
        <taxon>Vertebrata</taxon>
        <taxon>Euteleostomi</taxon>
        <taxon>Actinopterygii</taxon>
        <taxon>Neopterygii</taxon>
        <taxon>Teleostei</taxon>
        <taxon>Neoteleostei</taxon>
        <taxon>Acanthomorphata</taxon>
        <taxon>Ovalentaria</taxon>
        <taxon>Atherinomorphae</taxon>
        <taxon>Beloniformes</taxon>
        <taxon>Adrianichthyidae</taxon>
        <taxon>Oryziinae</taxon>
        <taxon>Oryzias</taxon>
    </lineage>
</organism>
<dbReference type="GO" id="GO:0000978">
    <property type="term" value="F:RNA polymerase II cis-regulatory region sequence-specific DNA binding"/>
    <property type="evidence" value="ECO:0007669"/>
    <property type="project" value="InterPro"/>
</dbReference>
<feature type="compositionally biased region" description="Basic and acidic residues" evidence="8">
    <location>
        <begin position="434"/>
        <end position="460"/>
    </location>
</feature>
<dbReference type="PROSITE" id="PS01264">
    <property type="entry name" value="TBOX_2"/>
    <property type="match status" value="1"/>
</dbReference>
<dbReference type="PROSITE" id="PS50252">
    <property type="entry name" value="TBOX_3"/>
    <property type="match status" value="1"/>
</dbReference>
<keyword evidence="7" id="KW-0175">Coiled coil</keyword>
<feature type="region of interest" description="Disordered" evidence="8">
    <location>
        <begin position="1531"/>
        <end position="1562"/>
    </location>
</feature>
<evidence type="ECO:0000256" key="1">
    <source>
        <dbReference type="ARBA" id="ARBA00004123"/>
    </source>
</evidence>
<feature type="compositionally biased region" description="Basic and acidic residues" evidence="8">
    <location>
        <begin position="562"/>
        <end position="573"/>
    </location>
</feature>
<name>A0A3P9JS52_ORYLA</name>
<dbReference type="Ensembl" id="ENSORLT00015029750.1">
    <property type="protein sequence ID" value="ENSORLP00015035226.1"/>
    <property type="gene ID" value="ENSORLG00015021677.1"/>
</dbReference>
<feature type="compositionally biased region" description="Low complexity" evidence="8">
    <location>
        <begin position="580"/>
        <end position="589"/>
    </location>
</feature>
<dbReference type="PRINTS" id="PR00937">
    <property type="entry name" value="TBOX"/>
</dbReference>
<keyword evidence="2" id="KW-0805">Transcription regulation</keyword>
<reference evidence="11" key="3">
    <citation type="submission" date="2025-08" db="UniProtKB">
        <authorList>
            <consortium name="Ensembl"/>
        </authorList>
    </citation>
    <scope>IDENTIFICATION</scope>
    <source>
        <strain evidence="11">HSOK</strain>
    </source>
</reference>
<feature type="compositionally biased region" description="Basic residues" evidence="8">
    <location>
        <begin position="1190"/>
        <end position="1199"/>
    </location>
</feature>
<dbReference type="GO" id="GO:0046983">
    <property type="term" value="F:protein dimerization activity"/>
    <property type="evidence" value="ECO:0007669"/>
    <property type="project" value="InterPro"/>
</dbReference>
<feature type="domain" description="BHLH" evidence="10">
    <location>
        <begin position="2209"/>
        <end position="2259"/>
    </location>
</feature>
<feature type="compositionally biased region" description="Polar residues" evidence="8">
    <location>
        <begin position="1216"/>
        <end position="1227"/>
    </location>
</feature>
<feature type="region of interest" description="Disordered" evidence="8">
    <location>
        <begin position="847"/>
        <end position="901"/>
    </location>
</feature>
<evidence type="ECO:0000256" key="3">
    <source>
        <dbReference type="ARBA" id="ARBA00023125"/>
    </source>
</evidence>
<dbReference type="Proteomes" id="UP000265200">
    <property type="component" value="Chromosome 22"/>
</dbReference>
<feature type="region of interest" description="Disordered" evidence="8">
    <location>
        <begin position="2091"/>
        <end position="2115"/>
    </location>
</feature>
<feature type="compositionally biased region" description="Low complexity" evidence="8">
    <location>
        <begin position="857"/>
        <end position="869"/>
    </location>
</feature>
<feature type="compositionally biased region" description="Acidic residues" evidence="8">
    <location>
        <begin position="1788"/>
        <end position="1814"/>
    </location>
</feature>
<feature type="domain" description="T-box" evidence="9">
    <location>
        <begin position="101"/>
        <end position="282"/>
    </location>
</feature>
<evidence type="ECO:0000313" key="11">
    <source>
        <dbReference type="Ensembl" id="ENSORLP00015035226.1"/>
    </source>
</evidence>
<dbReference type="InterPro" id="IPR011598">
    <property type="entry name" value="bHLH_dom"/>
</dbReference>
<evidence type="ECO:0000256" key="6">
    <source>
        <dbReference type="PROSITE-ProRule" id="PRU00201"/>
    </source>
</evidence>
<evidence type="ECO:0000313" key="12">
    <source>
        <dbReference type="Proteomes" id="UP000265200"/>
    </source>
</evidence>
<feature type="compositionally biased region" description="Basic and acidic residues" evidence="8">
    <location>
        <begin position="1650"/>
        <end position="1660"/>
    </location>
</feature>
<feature type="compositionally biased region" description="Polar residues" evidence="8">
    <location>
        <begin position="461"/>
        <end position="489"/>
    </location>
</feature>
<feature type="region of interest" description="Disordered" evidence="8">
    <location>
        <begin position="2133"/>
        <end position="2155"/>
    </location>
</feature>
<reference evidence="11" key="4">
    <citation type="submission" date="2025-09" db="UniProtKB">
        <authorList>
            <consortium name="Ensembl"/>
        </authorList>
    </citation>
    <scope>IDENTIFICATION</scope>
    <source>
        <strain evidence="11">HSOK</strain>
    </source>
</reference>
<feature type="region of interest" description="Disordered" evidence="8">
    <location>
        <begin position="769"/>
        <end position="788"/>
    </location>
</feature>
<evidence type="ECO:0000259" key="9">
    <source>
        <dbReference type="PROSITE" id="PS50252"/>
    </source>
</evidence>
<dbReference type="Gene3D" id="2.60.40.820">
    <property type="entry name" value="Transcription factor, T-box"/>
    <property type="match status" value="1"/>
</dbReference>
<feature type="compositionally biased region" description="Basic and acidic residues" evidence="8">
    <location>
        <begin position="1667"/>
        <end position="1688"/>
    </location>
</feature>
<feature type="region of interest" description="Disordered" evidence="8">
    <location>
        <begin position="2304"/>
        <end position="2324"/>
    </location>
</feature>
<dbReference type="SUPFAM" id="SSF47459">
    <property type="entry name" value="HLH, helix-loop-helix DNA-binding domain"/>
    <property type="match status" value="1"/>
</dbReference>
<comment type="subcellular location">
    <subcellularLocation>
        <location evidence="1 6">Nucleus</location>
    </subcellularLocation>
</comment>
<dbReference type="InterPro" id="IPR036960">
    <property type="entry name" value="T-box_sf"/>
</dbReference>
<feature type="region of interest" description="Disordered" evidence="8">
    <location>
        <begin position="1724"/>
        <end position="1827"/>
    </location>
</feature>
<evidence type="ECO:0000256" key="4">
    <source>
        <dbReference type="ARBA" id="ARBA00023163"/>
    </source>
</evidence>
<keyword evidence="4" id="KW-0804">Transcription</keyword>
<feature type="compositionally biased region" description="Low complexity" evidence="8">
    <location>
        <begin position="626"/>
        <end position="641"/>
    </location>
</feature>